<organism evidence="1 2">
    <name type="scientific">Metamycoplasma hominis</name>
    <name type="common">Mycoplasma hominis</name>
    <dbReference type="NCBI Taxonomy" id="2098"/>
    <lineage>
        <taxon>Bacteria</taxon>
        <taxon>Bacillati</taxon>
        <taxon>Mycoplasmatota</taxon>
        <taxon>Mycoplasmoidales</taxon>
        <taxon>Metamycoplasmataceae</taxon>
        <taxon>Metamycoplasma</taxon>
    </lineage>
</organism>
<dbReference type="RefSeq" id="WP_020002576.1">
    <property type="nucleotide sequence ID" value="NZ_CP009677.1"/>
</dbReference>
<dbReference type="Proteomes" id="UP000029712">
    <property type="component" value="Chromosome"/>
</dbReference>
<reference evidence="1 2" key="2">
    <citation type="submission" date="2018-10" db="EMBL/GenBank/DDBJ databases">
        <title>Detection and isolation of Mycoplasma hominis as a predominant microorganism from pelvic cavity of patient with salpingitis and tubo-ovarian abscess.</title>
        <authorList>
            <person name="Guschin A.E."/>
            <person name="Khayrullina G.A."/>
            <person name="Rakovskaya I.V."/>
            <person name="Shelenkov A.A."/>
            <person name="Shagin D.A."/>
        </authorList>
    </citation>
    <scope>NUCLEOTIDE SEQUENCE [LARGE SCALE GENOMIC DNA]</scope>
    <source>
        <strain evidence="2">TOA</strain>
    </source>
</reference>
<sequence length="179" mass="20231">MILNKLAEAFSLSVDEVMEKLNLNSNATSKEIAKALDVYGLFQDKTEIENYVKSKVQNKISEIEKLSSELEEAKTNSLNLETEKTNITDKFNKLSAQLKNNLKSEFVKLGYSDKLNFDSIDLNLFDFSNLQKSISSYAKDNSLAPEKIIEPNNIVAQEDFKSNTFNNVQAFEIGAKRSK</sequence>
<gene>
    <name evidence="1" type="ORF">KN71_003020</name>
</gene>
<name>A0A2K9YTI0_METHO</name>
<proteinExistence type="predicted"/>
<evidence type="ECO:0000313" key="1">
    <source>
        <dbReference type="EMBL" id="AYN65640.1"/>
    </source>
</evidence>
<dbReference type="AlphaFoldDB" id="A0A2K9YTI0"/>
<protein>
    <submittedName>
        <fullName evidence="1">Uncharacterized protein</fullName>
    </submittedName>
</protein>
<accession>A0A2K9YTI0</accession>
<reference evidence="1 2" key="1">
    <citation type="submission" date="2014-08" db="EMBL/GenBank/DDBJ databases">
        <authorList>
            <person name="Kuleshov K."/>
            <person name="Dedkov V."/>
            <person name="Markelov M."/>
            <person name="Pimkina E."/>
        </authorList>
    </citation>
    <scope>NUCLEOTIDE SEQUENCE [LARGE SCALE GENOMIC DNA]</scope>
    <source>
        <strain evidence="2">TOA</strain>
    </source>
</reference>
<dbReference type="GeneID" id="89679434"/>
<evidence type="ECO:0000313" key="2">
    <source>
        <dbReference type="Proteomes" id="UP000029712"/>
    </source>
</evidence>
<dbReference type="EMBL" id="CP033021">
    <property type="protein sequence ID" value="AYN65640.1"/>
    <property type="molecule type" value="Genomic_DNA"/>
</dbReference>